<proteinExistence type="predicted"/>
<dbReference type="Proteomes" id="UP000076268">
    <property type="component" value="Unassembled WGS sequence"/>
</dbReference>
<evidence type="ECO:0000313" key="3">
    <source>
        <dbReference type="EMBL" id="KYZ75466.1"/>
    </source>
</evidence>
<dbReference type="Pfam" id="PF10114">
    <property type="entry name" value="PocR"/>
    <property type="match status" value="1"/>
</dbReference>
<dbReference type="InterPro" id="IPR029787">
    <property type="entry name" value="Nucleotide_cyclase"/>
</dbReference>
<protein>
    <recommendedName>
        <fullName evidence="5">Diguanylate cyclase</fullName>
    </recommendedName>
</protein>
<dbReference type="NCBIfam" id="TIGR00254">
    <property type="entry name" value="GGDEF"/>
    <property type="match status" value="1"/>
</dbReference>
<dbReference type="Pfam" id="PF00990">
    <property type="entry name" value="GGDEF"/>
    <property type="match status" value="1"/>
</dbReference>
<dbReference type="SUPFAM" id="SSF55781">
    <property type="entry name" value="GAF domain-like"/>
    <property type="match status" value="1"/>
</dbReference>
<dbReference type="Pfam" id="PF13487">
    <property type="entry name" value="HD_5"/>
    <property type="match status" value="1"/>
</dbReference>
<dbReference type="STRING" id="1794912.AXX12_12150"/>
<name>A0A154BNF9_ANASB</name>
<dbReference type="CDD" id="cd00077">
    <property type="entry name" value="HDc"/>
    <property type="match status" value="1"/>
</dbReference>
<dbReference type="InterPro" id="IPR000160">
    <property type="entry name" value="GGDEF_dom"/>
</dbReference>
<gene>
    <name evidence="3" type="ORF">AXX12_12150</name>
</gene>
<comment type="caution">
    <text evidence="3">The sequence shown here is derived from an EMBL/GenBank/DDBJ whole genome shotgun (WGS) entry which is preliminary data.</text>
</comment>
<evidence type="ECO:0000259" key="1">
    <source>
        <dbReference type="PROSITE" id="PS50887"/>
    </source>
</evidence>
<dbReference type="SMART" id="SM00065">
    <property type="entry name" value="GAF"/>
    <property type="match status" value="1"/>
</dbReference>
<feature type="domain" description="GGDEF" evidence="1">
    <location>
        <begin position="400"/>
        <end position="532"/>
    </location>
</feature>
<organism evidence="3 4">
    <name type="scientific">Anaerosporomusa subterranea</name>
    <dbReference type="NCBI Taxonomy" id="1794912"/>
    <lineage>
        <taxon>Bacteria</taxon>
        <taxon>Bacillati</taxon>
        <taxon>Bacillota</taxon>
        <taxon>Negativicutes</taxon>
        <taxon>Acetonemataceae</taxon>
        <taxon>Anaerosporomusa</taxon>
    </lineage>
</organism>
<dbReference type="Gene3D" id="1.10.3210.10">
    <property type="entry name" value="Hypothetical protein af1432"/>
    <property type="match status" value="1"/>
</dbReference>
<dbReference type="Gene3D" id="3.30.450.40">
    <property type="match status" value="1"/>
</dbReference>
<dbReference type="PANTHER" id="PTHR43155:SF2">
    <property type="entry name" value="CYCLIC DI-GMP PHOSPHODIESTERASE PA4108"/>
    <property type="match status" value="1"/>
</dbReference>
<dbReference type="EMBL" id="LSGP01000023">
    <property type="protein sequence ID" value="KYZ75466.1"/>
    <property type="molecule type" value="Genomic_DNA"/>
</dbReference>
<dbReference type="InterPro" id="IPR003607">
    <property type="entry name" value="HD/PDEase_dom"/>
</dbReference>
<dbReference type="SMART" id="SM00267">
    <property type="entry name" value="GGDEF"/>
    <property type="match status" value="1"/>
</dbReference>
<feature type="domain" description="HD-GYP" evidence="2">
    <location>
        <begin position="523"/>
        <end position="706"/>
    </location>
</feature>
<dbReference type="PROSITE" id="PS50887">
    <property type="entry name" value="GGDEF"/>
    <property type="match status" value="1"/>
</dbReference>
<dbReference type="Pfam" id="PF13185">
    <property type="entry name" value="GAF_2"/>
    <property type="match status" value="1"/>
</dbReference>
<dbReference type="OrthoDB" id="9798833at2"/>
<dbReference type="SUPFAM" id="SSF109604">
    <property type="entry name" value="HD-domain/PDEase-like"/>
    <property type="match status" value="1"/>
</dbReference>
<keyword evidence="4" id="KW-1185">Reference proteome</keyword>
<sequence>MQHNFNVAHDKLAPAVQQVKHDSAHLTDLFDIGELQRIQDAFAVVTGVASVITDVSGNPITKPSNFCELCNIIRSTKQGAANCKKSDSVIGKAYPADSKFEPCLSGGLWDGGASIYVDKKHIANWLVGQVLSEEQTEGQIIAYAKEIGADLHEVRRAFTEVTRMPLKKFTDICHFLELFANQLSNLATENVQKEREIQRRLRAEKLQAALYHISETASAARNLDELYQSVHVIINDLIPAKNFYIAIEDEENDMLHFPYRVDEFDGNPGSRKLVNGLVEYLLKTGQPLLITPQLRLELEKSGAAQTIGTRAIDWLGVPLKTANNKVFGIMAVYSYVERVTYTQEHQDMLSFVSNQVAMAIERKQAEEKLRYIGTHDTLTDLYNRAFFEETLTCCGTDAHKPLTILMCDIDGLKLVNDTFGHAAGDQLLLSTAQLLRLAIRKGDIAARIGGDEFAIIMPRAGERAAKFIVKRIRTAVERHNQENSGIPISISLGYANGKDTTTSPQSLLKEADNQMYREKLHHSQSVRSAIVQTVMKMLEERDFATEEHADRLQYLIDKIARSMQFAESRIADLQLLARFHDIGKVGIPDHILLKPGPLTNDEKKIMHRHCEVGYRIAQSAVDLMPSAEWILKHHEWYDGSGYPLGLAGEAIPIECRILAVADAYDAMTSNRPYRKAVSHEAAIAELKRCAGTQFDPRIVETFIAVL</sequence>
<dbReference type="CDD" id="cd01949">
    <property type="entry name" value="GGDEF"/>
    <property type="match status" value="1"/>
</dbReference>
<dbReference type="Gene3D" id="3.30.70.270">
    <property type="match status" value="1"/>
</dbReference>
<dbReference type="InterPro" id="IPR037522">
    <property type="entry name" value="HD_GYP_dom"/>
</dbReference>
<dbReference type="InterPro" id="IPR003018">
    <property type="entry name" value="GAF"/>
</dbReference>
<evidence type="ECO:0000313" key="4">
    <source>
        <dbReference type="Proteomes" id="UP000076268"/>
    </source>
</evidence>
<evidence type="ECO:0000259" key="2">
    <source>
        <dbReference type="PROSITE" id="PS51832"/>
    </source>
</evidence>
<dbReference type="PANTHER" id="PTHR43155">
    <property type="entry name" value="CYCLIC DI-GMP PHOSPHODIESTERASE PA4108-RELATED"/>
    <property type="match status" value="1"/>
</dbReference>
<dbReference type="InterPro" id="IPR029016">
    <property type="entry name" value="GAF-like_dom_sf"/>
</dbReference>
<dbReference type="InterPro" id="IPR018771">
    <property type="entry name" value="PocR_dom"/>
</dbReference>
<dbReference type="InterPro" id="IPR043128">
    <property type="entry name" value="Rev_trsase/Diguanyl_cyclase"/>
</dbReference>
<dbReference type="SMART" id="SM00471">
    <property type="entry name" value="HDc"/>
    <property type="match status" value="1"/>
</dbReference>
<accession>A0A154BNF9</accession>
<dbReference type="PROSITE" id="PS51832">
    <property type="entry name" value="HD_GYP"/>
    <property type="match status" value="1"/>
</dbReference>
<dbReference type="RefSeq" id="WP_066244047.1">
    <property type="nucleotide sequence ID" value="NZ_LSGP01000023.1"/>
</dbReference>
<reference evidence="3 4" key="1">
    <citation type="submission" date="2016-02" db="EMBL/GenBank/DDBJ databases">
        <title>Anaerosporomusa subterraneum gen. nov., sp. nov., a spore-forming obligate anaerobe isolated from saprolite.</title>
        <authorList>
            <person name="Choi J.K."/>
            <person name="Shah M."/>
            <person name="Yee N."/>
        </authorList>
    </citation>
    <scope>NUCLEOTIDE SEQUENCE [LARGE SCALE GENOMIC DNA]</scope>
    <source>
        <strain evidence="3 4">RU4</strain>
    </source>
</reference>
<dbReference type="AlphaFoldDB" id="A0A154BNF9"/>
<dbReference type="SUPFAM" id="SSF55073">
    <property type="entry name" value="Nucleotide cyclase"/>
    <property type="match status" value="1"/>
</dbReference>
<evidence type="ECO:0008006" key="5">
    <source>
        <dbReference type="Google" id="ProtNLM"/>
    </source>
</evidence>